<evidence type="ECO:0000256" key="2">
    <source>
        <dbReference type="ARBA" id="ARBA00005752"/>
    </source>
</evidence>
<dbReference type="PANTHER" id="PTHR43284">
    <property type="entry name" value="ASPARAGINE SYNTHETASE (GLUTAMINE-HYDROLYZING)"/>
    <property type="match status" value="1"/>
</dbReference>
<dbReference type="Pfam" id="PF13537">
    <property type="entry name" value="GATase_7"/>
    <property type="match status" value="1"/>
</dbReference>
<evidence type="ECO:0000313" key="11">
    <source>
        <dbReference type="Proteomes" id="UP000515955"/>
    </source>
</evidence>
<evidence type="ECO:0000313" key="10">
    <source>
        <dbReference type="EMBL" id="QNN65712.1"/>
    </source>
</evidence>
<evidence type="ECO:0000256" key="5">
    <source>
        <dbReference type="ARBA" id="ARBA00022840"/>
    </source>
</evidence>
<dbReference type="Proteomes" id="UP000515955">
    <property type="component" value="Chromosome"/>
</dbReference>
<keyword evidence="11" id="KW-1185">Reference proteome</keyword>
<keyword evidence="5 7" id="KW-0067">ATP-binding</keyword>
<dbReference type="GO" id="GO:0005524">
    <property type="term" value="F:ATP binding"/>
    <property type="evidence" value="ECO:0007669"/>
    <property type="project" value="UniProtKB-KW"/>
</dbReference>
<feature type="domain" description="Glutamine amidotransferase type-2" evidence="9">
    <location>
        <begin position="49"/>
        <end position="161"/>
    </location>
</feature>
<dbReference type="SUPFAM" id="SSF52402">
    <property type="entry name" value="Adenine nucleotide alpha hydrolases-like"/>
    <property type="match status" value="1"/>
</dbReference>
<organism evidence="10 11">
    <name type="scientific">Sphingomonas rhizophila</name>
    <dbReference type="NCBI Taxonomy" id="2071607"/>
    <lineage>
        <taxon>Bacteria</taxon>
        <taxon>Pseudomonadati</taxon>
        <taxon>Pseudomonadota</taxon>
        <taxon>Alphaproteobacteria</taxon>
        <taxon>Sphingomonadales</taxon>
        <taxon>Sphingomonadaceae</taxon>
        <taxon>Sphingomonas</taxon>
    </lineage>
</organism>
<dbReference type="Gene3D" id="3.40.50.620">
    <property type="entry name" value="HUPs"/>
    <property type="match status" value="2"/>
</dbReference>
<evidence type="ECO:0000256" key="3">
    <source>
        <dbReference type="ARBA" id="ARBA00012737"/>
    </source>
</evidence>
<dbReference type="InterPro" id="IPR029055">
    <property type="entry name" value="Ntn_hydrolases_N"/>
</dbReference>
<reference evidence="10 11" key="1">
    <citation type="submission" date="2020-08" db="EMBL/GenBank/DDBJ databases">
        <title>Genome sequence of Sphingomonas rhizophila KACC 19189T.</title>
        <authorList>
            <person name="Hyun D.-W."/>
            <person name="Bae J.-W."/>
        </authorList>
    </citation>
    <scope>NUCLEOTIDE SEQUENCE [LARGE SCALE GENOMIC DNA]</scope>
    <source>
        <strain evidence="10 11">KACC 19189</strain>
    </source>
</reference>
<feature type="binding site" evidence="7">
    <location>
        <position position="95"/>
    </location>
    <ligand>
        <name>L-glutamine</name>
        <dbReference type="ChEBI" id="CHEBI:58359"/>
    </ligand>
</feature>
<comment type="pathway">
    <text evidence="1">Amino-acid biosynthesis; L-asparagine biosynthesis; L-asparagine from L-aspartate (L-Gln route): step 1/1.</text>
</comment>
<evidence type="ECO:0000256" key="6">
    <source>
        <dbReference type="ARBA" id="ARBA00048741"/>
    </source>
</evidence>
<name>A0A7G9SCY7_9SPHN</name>
<dbReference type="Pfam" id="PF00733">
    <property type="entry name" value="Asn_synthase"/>
    <property type="match status" value="1"/>
</dbReference>
<evidence type="ECO:0000259" key="8">
    <source>
        <dbReference type="Pfam" id="PF00733"/>
    </source>
</evidence>
<dbReference type="GO" id="GO:0006529">
    <property type="term" value="P:asparagine biosynthetic process"/>
    <property type="evidence" value="ECO:0007669"/>
    <property type="project" value="InterPro"/>
</dbReference>
<keyword evidence="4 7" id="KW-0547">Nucleotide-binding</keyword>
<evidence type="ECO:0000256" key="7">
    <source>
        <dbReference type="PIRSR" id="PIRSR001589-2"/>
    </source>
</evidence>
<protein>
    <recommendedName>
        <fullName evidence="3">asparagine synthase (glutamine-hydrolyzing)</fullName>
        <ecNumber evidence="3">6.3.5.4</ecNumber>
    </recommendedName>
</protein>
<dbReference type="PIRSF" id="PIRSF001589">
    <property type="entry name" value="Asn_synthetase_glu-h"/>
    <property type="match status" value="1"/>
</dbReference>
<dbReference type="RefSeq" id="WP_187542697.1">
    <property type="nucleotide sequence ID" value="NZ_CP060717.1"/>
</dbReference>
<gene>
    <name evidence="10" type="ORF">H9L12_03900</name>
</gene>
<dbReference type="InterPro" id="IPR051786">
    <property type="entry name" value="ASN_synthetase/amidase"/>
</dbReference>
<dbReference type="Gene3D" id="3.60.20.10">
    <property type="entry name" value="Glutamine Phosphoribosylpyrophosphate, subunit 1, domain 1"/>
    <property type="match status" value="1"/>
</dbReference>
<dbReference type="InterPro" id="IPR001962">
    <property type="entry name" value="Asn_synthase"/>
</dbReference>
<dbReference type="AlphaFoldDB" id="A0A7G9SCY7"/>
<evidence type="ECO:0000259" key="9">
    <source>
        <dbReference type="Pfam" id="PF13537"/>
    </source>
</evidence>
<sequence>MTSIAGIVFQGPTTPTDHSIAAMLGAMPGHRGGPRATARIGSALFGRTLSIKLPEDDHDRQPVIIGDLMLVGDVRLDNRSELAAELEAGQSRLADSDLLLLCWAKWSEGCLQRIRGDFAFAVHDRSTGTSWLARDPASRRAMHFALVGDTLVFATMPGAILASGLVEPKFDLERLATQAMGFAAVTRRTPFREISTLLGGEIACIRDGQLEVDRYWMPETSLLTLTDAEADDRYRSLMRRAVTAMSRRHGGRLGVHLSSGFDSSSVAAFASKGRPEDRPVAYTSAPRADYDGDSVRHRLSDESGLAALTANHLGIPHRIVRASGGALAMLRRDARIVQEPDRNAINQPWWQQIHAQAKADDVTTMLTGSLGNLSIHYGGLQSLAEWRQVRGWLSWLRQALAARRIATVRWRGILFSSFKSVLPAPVVSLFERLFRQADATESISFALPKWQAVRADAEQREHRFFFAGSTHEQRLRLIQMSDFSLNHHGGLAVFGIDERDPTADRELVEFSLRLPPEQLIKDGVGRPMMRRVLADMLPREVMNNPYRGQQTADWHEHLDPAEALAMVDEFEASPTLRELVDFQKLRRAIADWPSGDWGSNRVTTLYRRMIPLTLSLAAYVVEFEAMMASGDYRHPCP</sequence>
<dbReference type="InterPro" id="IPR006426">
    <property type="entry name" value="Asn_synth_AEB"/>
</dbReference>
<comment type="catalytic activity">
    <reaction evidence="6">
        <text>L-aspartate + L-glutamine + ATP + H2O = L-asparagine + L-glutamate + AMP + diphosphate + H(+)</text>
        <dbReference type="Rhea" id="RHEA:12228"/>
        <dbReference type="ChEBI" id="CHEBI:15377"/>
        <dbReference type="ChEBI" id="CHEBI:15378"/>
        <dbReference type="ChEBI" id="CHEBI:29985"/>
        <dbReference type="ChEBI" id="CHEBI:29991"/>
        <dbReference type="ChEBI" id="CHEBI:30616"/>
        <dbReference type="ChEBI" id="CHEBI:33019"/>
        <dbReference type="ChEBI" id="CHEBI:58048"/>
        <dbReference type="ChEBI" id="CHEBI:58359"/>
        <dbReference type="ChEBI" id="CHEBI:456215"/>
        <dbReference type="EC" id="6.3.5.4"/>
    </reaction>
</comment>
<feature type="domain" description="Asparagine synthetase" evidence="8">
    <location>
        <begin position="234"/>
        <end position="602"/>
    </location>
</feature>
<comment type="similarity">
    <text evidence="2">Belongs to the asparagine synthetase family.</text>
</comment>
<evidence type="ECO:0000256" key="1">
    <source>
        <dbReference type="ARBA" id="ARBA00005187"/>
    </source>
</evidence>
<evidence type="ECO:0000256" key="4">
    <source>
        <dbReference type="ARBA" id="ARBA00022741"/>
    </source>
</evidence>
<dbReference type="PANTHER" id="PTHR43284:SF1">
    <property type="entry name" value="ASPARAGINE SYNTHETASE"/>
    <property type="match status" value="1"/>
</dbReference>
<dbReference type="EC" id="6.3.5.4" evidence="3"/>
<dbReference type="InterPro" id="IPR014729">
    <property type="entry name" value="Rossmann-like_a/b/a_fold"/>
</dbReference>
<dbReference type="EMBL" id="CP060717">
    <property type="protein sequence ID" value="QNN65712.1"/>
    <property type="molecule type" value="Genomic_DNA"/>
</dbReference>
<dbReference type="GO" id="GO:0004066">
    <property type="term" value="F:asparagine synthase (glutamine-hydrolyzing) activity"/>
    <property type="evidence" value="ECO:0007669"/>
    <property type="project" value="UniProtKB-EC"/>
</dbReference>
<dbReference type="InterPro" id="IPR017932">
    <property type="entry name" value="GATase_2_dom"/>
</dbReference>
<proteinExistence type="inferred from homology"/>
<dbReference type="SUPFAM" id="SSF56235">
    <property type="entry name" value="N-terminal nucleophile aminohydrolases (Ntn hydrolases)"/>
    <property type="match status" value="1"/>
</dbReference>
<dbReference type="KEGG" id="srhi:H9L12_03900"/>
<accession>A0A7G9SCY7</accession>